<evidence type="ECO:0000313" key="4">
    <source>
        <dbReference type="Proteomes" id="UP000002430"/>
    </source>
</evidence>
<protein>
    <submittedName>
        <fullName evidence="3">Uncharacterized protein</fullName>
    </submittedName>
</protein>
<dbReference type="eggNOG" id="ENOG50346KH">
    <property type="taxonomic scope" value="Bacteria"/>
</dbReference>
<organism evidence="3 4">
    <name type="scientific">Lawsonia intracellularis (strain PHE/MN1-00)</name>
    <dbReference type="NCBI Taxonomy" id="363253"/>
    <lineage>
        <taxon>Bacteria</taxon>
        <taxon>Pseudomonadati</taxon>
        <taxon>Thermodesulfobacteriota</taxon>
        <taxon>Desulfovibrionia</taxon>
        <taxon>Desulfovibrionales</taxon>
        <taxon>Desulfovibrionaceae</taxon>
        <taxon>Lawsonia</taxon>
    </lineage>
</organism>
<feature type="region of interest" description="Disordered" evidence="1">
    <location>
        <begin position="1"/>
        <end position="22"/>
    </location>
</feature>
<keyword evidence="2" id="KW-0472">Membrane</keyword>
<accession>Q1MS66</accession>
<dbReference type="AlphaFoldDB" id="Q1MS66"/>
<dbReference type="EMBL" id="AM180252">
    <property type="protein sequence ID" value="CAJ54159.1"/>
    <property type="molecule type" value="Genomic_DNA"/>
</dbReference>
<feature type="region of interest" description="Disordered" evidence="1">
    <location>
        <begin position="134"/>
        <end position="157"/>
    </location>
</feature>
<dbReference type="Proteomes" id="UP000002430">
    <property type="component" value="Chromosome"/>
</dbReference>
<evidence type="ECO:0000313" key="3">
    <source>
        <dbReference type="EMBL" id="CAJ54159.1"/>
    </source>
</evidence>
<feature type="transmembrane region" description="Helical" evidence="2">
    <location>
        <begin position="31"/>
        <end position="51"/>
    </location>
</feature>
<dbReference type="HOGENOM" id="CLU_053312_0_0_7"/>
<dbReference type="OrthoDB" id="5456342at2"/>
<dbReference type="KEGG" id="lip:LI0103"/>
<feature type="compositionally biased region" description="Polar residues" evidence="1">
    <location>
        <begin position="1"/>
        <end position="13"/>
    </location>
</feature>
<keyword evidence="4" id="KW-1185">Reference proteome</keyword>
<dbReference type="STRING" id="363253.LI0103"/>
<gene>
    <name evidence="3" type="ordered locus">LI0103</name>
</gene>
<evidence type="ECO:0000256" key="1">
    <source>
        <dbReference type="SAM" id="MobiDB-lite"/>
    </source>
</evidence>
<name>Q1MS66_LAWIP</name>
<reference evidence="3 4" key="1">
    <citation type="submission" date="2005-11" db="EMBL/GenBank/DDBJ databases">
        <title>The complete genome sequence of Lawsonia intracellularis: the causative agent of proliferative enteropathy.</title>
        <authorList>
            <person name="Kaur K."/>
            <person name="Zhang Q."/>
            <person name="Beckler D."/>
            <person name="Munir S."/>
            <person name="Li L."/>
            <person name="Kinsley K."/>
            <person name="Herron L."/>
            <person name="Peterson A."/>
            <person name="May B."/>
            <person name="Singh S."/>
            <person name="Gebhart C."/>
            <person name="Kapur V."/>
        </authorList>
    </citation>
    <scope>NUCLEOTIDE SEQUENCE [LARGE SCALE GENOMIC DNA]</scope>
    <source>
        <strain evidence="3 4">PHE/MN1-00</strain>
    </source>
</reference>
<keyword evidence="2" id="KW-1133">Transmembrane helix</keyword>
<evidence type="ECO:0000256" key="2">
    <source>
        <dbReference type="SAM" id="Phobius"/>
    </source>
</evidence>
<proteinExistence type="predicted"/>
<dbReference type="RefSeq" id="WP_011526186.1">
    <property type="nucleotide sequence ID" value="NC_008011.1"/>
</dbReference>
<keyword evidence="2" id="KW-0812">Transmembrane</keyword>
<sequence length="424" mass="48025">MGNPIGSRNNGLNKKNKDEHFEDESSGNAKLWLALIFIIISAGVILLFWFVRGSVFQKDEVTTEDTQNMIVNNPSEAYEAMKEKLMKDIESSQSKEKEPMLEEVIEESISPPPPASTFNNYEQGSKHIFRDKDETGASERGIFSTKSTHPVHTKRDKKDDTVVRIGFIDSLAAWMAKNYIPPSKSTMSGSINVTLQSLNMRYGVGMTGLSWKGEDPQAARSAILRYVFTPSMLDALYRLYVDRFMKALSEELSVRRHNKVLTIQQKQEFYRLYATQFRGIASTLQGIATIPNFVQKVDDIKLAAKRVVDTNTKYINLVSCTDKCKELGNKVELQQLTKKVTAASKAYQQAIITREKMIKALILSIKQHTTTRVLDDSNILFLANWVYRRVKSDPGNIDAVLQSSTLFLDLAKRFEMTSGIIRHE</sequence>